<evidence type="ECO:0000313" key="4">
    <source>
        <dbReference type="Proteomes" id="UP000188388"/>
    </source>
</evidence>
<dbReference type="Pfam" id="PF01041">
    <property type="entry name" value="DegT_DnrJ_EryC1"/>
    <property type="match status" value="1"/>
</dbReference>
<sequence>MNKNVNLNLEARAKTVGRPETSLALFGGNPIVSPGRIAPWPATKRKHLKALRTVVESGKYHRANHPIVSDLERRLTDWAGNWSVRAVGSGTAAIHVELDYFKDRGNRVVTAALNWPGAVGPISISGLEPVFIDVDLDLAGIDEGAAASCFEPDVAAVLITHLFGNNIFTPRLRAVGRTRGIAIIDDVCQSIGAIKNIVNGMYIDSDALALSGNGAKHLGAGELGFVVTKDPNLIQHVDHVSLTSSSRNGARIFSPNSQGYNYRPNVFSAAIARSRVKGLDKQLQKRRSNATLLWNMVEHLPGLVPLFDPNDHHQSMLNFPLRIDLERFGFPAGPAARDFVVKLLQAEGVPVWVWLTKPVFEYLPGIRKKWRAADFPKTIKLLDTMFYVSEIAPPNDAEVMKLYADAFHKVWEVLPRLVSNTRKLQAPLEF</sequence>
<dbReference type="RefSeq" id="WP_077378693.1">
    <property type="nucleotide sequence ID" value="NZ_FTPD01000017.1"/>
</dbReference>
<keyword evidence="2" id="KW-0663">Pyridoxal phosphate</keyword>
<name>A0A1R3V7C9_9HYPH</name>
<comment type="similarity">
    <text evidence="1 2">Belongs to the DegT/DnrJ/EryC1 family.</text>
</comment>
<dbReference type="Proteomes" id="UP000188388">
    <property type="component" value="Unassembled WGS sequence"/>
</dbReference>
<organism evidence="3 4">
    <name type="scientific">Mesorhizobium prunaredense</name>
    <dbReference type="NCBI Taxonomy" id="1631249"/>
    <lineage>
        <taxon>Bacteria</taxon>
        <taxon>Pseudomonadati</taxon>
        <taxon>Pseudomonadota</taxon>
        <taxon>Alphaproteobacteria</taxon>
        <taxon>Hyphomicrobiales</taxon>
        <taxon>Phyllobacteriaceae</taxon>
        <taxon>Mesorhizobium</taxon>
    </lineage>
</organism>
<dbReference type="GO" id="GO:0030170">
    <property type="term" value="F:pyridoxal phosphate binding"/>
    <property type="evidence" value="ECO:0007669"/>
    <property type="project" value="TreeGrafter"/>
</dbReference>
<dbReference type="SUPFAM" id="SSF53383">
    <property type="entry name" value="PLP-dependent transferases"/>
    <property type="match status" value="1"/>
</dbReference>
<dbReference type="InterPro" id="IPR015421">
    <property type="entry name" value="PyrdxlP-dep_Trfase_major"/>
</dbReference>
<protein>
    <submittedName>
        <fullName evidence="3">DegT/DnrJ/EryC1/StrS aminotransferase</fullName>
    </submittedName>
</protein>
<reference evidence="4" key="1">
    <citation type="submission" date="2017-01" db="EMBL/GenBank/DDBJ databases">
        <authorList>
            <person name="Brunel B."/>
        </authorList>
    </citation>
    <scope>NUCLEOTIDE SEQUENCE [LARGE SCALE GENOMIC DNA]</scope>
</reference>
<dbReference type="InterPro" id="IPR000653">
    <property type="entry name" value="DegT/StrS_aminotransferase"/>
</dbReference>
<evidence type="ECO:0000256" key="2">
    <source>
        <dbReference type="RuleBase" id="RU004508"/>
    </source>
</evidence>
<keyword evidence="3" id="KW-0032">Aminotransferase</keyword>
<dbReference type="InterPro" id="IPR015422">
    <property type="entry name" value="PyrdxlP-dep_Trfase_small"/>
</dbReference>
<dbReference type="GO" id="GO:0000271">
    <property type="term" value="P:polysaccharide biosynthetic process"/>
    <property type="evidence" value="ECO:0007669"/>
    <property type="project" value="TreeGrafter"/>
</dbReference>
<dbReference type="Gene3D" id="3.90.1150.10">
    <property type="entry name" value="Aspartate Aminotransferase, domain 1"/>
    <property type="match status" value="1"/>
</dbReference>
<dbReference type="STRING" id="1631249.BQ8794_240011"/>
<keyword evidence="3" id="KW-0808">Transferase</keyword>
<keyword evidence="4" id="KW-1185">Reference proteome</keyword>
<dbReference type="Gene3D" id="3.40.640.10">
    <property type="entry name" value="Type I PLP-dependent aspartate aminotransferase-like (Major domain)"/>
    <property type="match status" value="1"/>
</dbReference>
<evidence type="ECO:0000313" key="3">
    <source>
        <dbReference type="EMBL" id="SIT55804.1"/>
    </source>
</evidence>
<dbReference type="PANTHER" id="PTHR30244">
    <property type="entry name" value="TRANSAMINASE"/>
    <property type="match status" value="1"/>
</dbReference>
<gene>
    <name evidence="3" type="ORF">BQ8794_240011</name>
</gene>
<accession>A0A1R3V7C9</accession>
<dbReference type="GO" id="GO:0008483">
    <property type="term" value="F:transaminase activity"/>
    <property type="evidence" value="ECO:0007669"/>
    <property type="project" value="UniProtKB-KW"/>
</dbReference>
<dbReference type="AlphaFoldDB" id="A0A1R3V7C9"/>
<evidence type="ECO:0000256" key="1">
    <source>
        <dbReference type="ARBA" id="ARBA00037999"/>
    </source>
</evidence>
<dbReference type="InterPro" id="IPR015424">
    <property type="entry name" value="PyrdxlP-dep_Trfase"/>
</dbReference>
<proteinExistence type="inferred from homology"/>
<dbReference type="PANTHER" id="PTHR30244:SF34">
    <property type="entry name" value="DTDP-4-AMINO-4,6-DIDEOXYGALACTOSE TRANSAMINASE"/>
    <property type="match status" value="1"/>
</dbReference>
<dbReference type="EMBL" id="FTPD01000017">
    <property type="protein sequence ID" value="SIT55804.1"/>
    <property type="molecule type" value="Genomic_DNA"/>
</dbReference>